<dbReference type="Proteomes" id="UP000001058">
    <property type="component" value="Unassembled WGS sequence"/>
</dbReference>
<dbReference type="SUPFAM" id="SSF52540">
    <property type="entry name" value="P-loop containing nucleoside triphosphate hydrolases"/>
    <property type="match status" value="1"/>
</dbReference>
<evidence type="ECO:0008006" key="5">
    <source>
        <dbReference type="Google" id="ProtNLM"/>
    </source>
</evidence>
<evidence type="ECO:0000313" key="4">
    <source>
        <dbReference type="Proteomes" id="UP000001058"/>
    </source>
</evidence>
<protein>
    <recommendedName>
        <fullName evidence="5">Dephospho-CoA kinase</fullName>
    </recommendedName>
</protein>
<dbReference type="PROSITE" id="PS51219">
    <property type="entry name" value="DPCK"/>
    <property type="match status" value="1"/>
</dbReference>
<keyword evidence="2" id="KW-0067">ATP-binding</keyword>
<gene>
    <name evidence="3" type="ORF">VOLCADRAFT_89128</name>
</gene>
<dbReference type="Pfam" id="PF01121">
    <property type="entry name" value="CoaE"/>
    <property type="match status" value="2"/>
</dbReference>
<dbReference type="CDD" id="cd02022">
    <property type="entry name" value="DPCK"/>
    <property type="match status" value="1"/>
</dbReference>
<dbReference type="OrthoDB" id="247245at2759"/>
<dbReference type="PANTHER" id="PTHR10695">
    <property type="entry name" value="DEPHOSPHO-COA KINASE-RELATED"/>
    <property type="match status" value="1"/>
</dbReference>
<dbReference type="InParanoid" id="D8TQV5"/>
<accession>D8TQV5</accession>
<evidence type="ECO:0000256" key="1">
    <source>
        <dbReference type="ARBA" id="ARBA00022741"/>
    </source>
</evidence>
<dbReference type="STRING" id="3068.D8TQV5"/>
<dbReference type="RefSeq" id="XP_002948841.1">
    <property type="nucleotide sequence ID" value="XM_002948795.1"/>
</dbReference>
<dbReference type="InterPro" id="IPR027417">
    <property type="entry name" value="P-loop_NTPase"/>
</dbReference>
<dbReference type="GO" id="GO:0004140">
    <property type="term" value="F:dephospho-CoA kinase activity"/>
    <property type="evidence" value="ECO:0007669"/>
    <property type="project" value="InterPro"/>
</dbReference>
<dbReference type="EMBL" id="GL378332">
    <property type="protein sequence ID" value="EFJ50221.1"/>
    <property type="molecule type" value="Genomic_DNA"/>
</dbReference>
<dbReference type="KEGG" id="vcn:VOLCADRAFT_89128"/>
<organism evidence="4">
    <name type="scientific">Volvox carteri f. nagariensis</name>
    <dbReference type="NCBI Taxonomy" id="3068"/>
    <lineage>
        <taxon>Eukaryota</taxon>
        <taxon>Viridiplantae</taxon>
        <taxon>Chlorophyta</taxon>
        <taxon>core chlorophytes</taxon>
        <taxon>Chlorophyceae</taxon>
        <taxon>CS clade</taxon>
        <taxon>Chlamydomonadales</taxon>
        <taxon>Volvocaceae</taxon>
        <taxon>Volvox</taxon>
    </lineage>
</organism>
<dbReference type="InterPro" id="IPR001977">
    <property type="entry name" value="Depp_CoAkinase"/>
</dbReference>
<proteinExistence type="inferred from homology"/>
<dbReference type="HAMAP" id="MF_00376">
    <property type="entry name" value="Dephospho_CoA_kinase"/>
    <property type="match status" value="1"/>
</dbReference>
<dbReference type="eggNOG" id="KOG3220">
    <property type="taxonomic scope" value="Eukaryota"/>
</dbReference>
<dbReference type="AlphaFoldDB" id="D8TQV5"/>
<keyword evidence="1" id="KW-0547">Nucleotide-binding</keyword>
<evidence type="ECO:0000256" key="2">
    <source>
        <dbReference type="ARBA" id="ARBA00022840"/>
    </source>
</evidence>
<name>D8TQV5_VOLCA</name>
<evidence type="ECO:0000313" key="3">
    <source>
        <dbReference type="EMBL" id="EFJ50221.1"/>
    </source>
</evidence>
<dbReference type="GO" id="GO:0015937">
    <property type="term" value="P:coenzyme A biosynthetic process"/>
    <property type="evidence" value="ECO:0007669"/>
    <property type="project" value="InterPro"/>
</dbReference>
<reference evidence="3 4" key="1">
    <citation type="journal article" date="2010" name="Science">
        <title>Genomic analysis of organismal complexity in the multicellular green alga Volvox carteri.</title>
        <authorList>
            <person name="Prochnik S.E."/>
            <person name="Umen J."/>
            <person name="Nedelcu A.M."/>
            <person name="Hallmann A."/>
            <person name="Miller S.M."/>
            <person name="Nishii I."/>
            <person name="Ferris P."/>
            <person name="Kuo A."/>
            <person name="Mitros T."/>
            <person name="Fritz-Laylin L.K."/>
            <person name="Hellsten U."/>
            <person name="Chapman J."/>
            <person name="Simakov O."/>
            <person name="Rensing S.A."/>
            <person name="Terry A."/>
            <person name="Pangilinan J."/>
            <person name="Kapitonov V."/>
            <person name="Jurka J."/>
            <person name="Salamov A."/>
            <person name="Shapiro H."/>
            <person name="Schmutz J."/>
            <person name="Grimwood J."/>
            <person name="Lindquist E."/>
            <person name="Lucas S."/>
            <person name="Grigoriev I.V."/>
            <person name="Schmitt R."/>
            <person name="Kirk D."/>
            <person name="Rokhsar D.S."/>
        </authorList>
    </citation>
    <scope>NUCLEOTIDE SEQUENCE [LARGE SCALE GENOMIC DNA]</scope>
    <source>
        <strain evidence="4">f. Nagariensis / Eve</strain>
    </source>
</reference>
<dbReference type="PANTHER" id="PTHR10695:SF46">
    <property type="entry name" value="BIFUNCTIONAL COENZYME A SYNTHASE-RELATED"/>
    <property type="match status" value="1"/>
</dbReference>
<dbReference type="GeneID" id="9623546"/>
<keyword evidence="4" id="KW-1185">Reference proteome</keyword>
<dbReference type="Gene3D" id="3.40.50.300">
    <property type="entry name" value="P-loop containing nucleotide triphosphate hydrolases"/>
    <property type="match status" value="2"/>
</dbReference>
<dbReference type="GO" id="GO:0005524">
    <property type="term" value="F:ATP binding"/>
    <property type="evidence" value="ECO:0007669"/>
    <property type="project" value="UniProtKB-KW"/>
</dbReference>
<sequence>MEDQTGRQPSLNESGTSQTFILGLTGSIGMGKSTVSAMFRQEGVPVWDADATVHELYGRGGAAVPLVADAFPGVVVDGVIDRAALSAQVVGNEVRRQGLFLAVLDIPLLFETGKDPDPEGGSGTSRTRPHGADAVVVVSAPQEVQRARVLSRQGMSEEKLAAILGRQVPDAEKRRLADFVIDTSTDLDTTRARVSELVRQLSQPRGRLAAGAGGGGDGTVDC</sequence>